<dbReference type="Proteomes" id="UP000662814">
    <property type="component" value="Chromosome"/>
</dbReference>
<evidence type="ECO:0000256" key="3">
    <source>
        <dbReference type="ARBA" id="ARBA00023163"/>
    </source>
</evidence>
<dbReference type="InterPro" id="IPR028978">
    <property type="entry name" value="Chorismate_lyase_/UTRA_dom_sf"/>
</dbReference>
<protein>
    <submittedName>
        <fullName evidence="5">GntR family transcriptional regulator</fullName>
    </submittedName>
</protein>
<organism evidence="5 6">
    <name type="scientific">Paramicrobacterium chengjingii</name>
    <dbReference type="NCBI Taxonomy" id="2769067"/>
    <lineage>
        <taxon>Bacteria</taxon>
        <taxon>Bacillati</taxon>
        <taxon>Actinomycetota</taxon>
        <taxon>Actinomycetes</taxon>
        <taxon>Micrococcales</taxon>
        <taxon>Microbacteriaceae</taxon>
        <taxon>Paramicrobacterium</taxon>
    </lineage>
</organism>
<dbReference type="PANTHER" id="PTHR44846:SF1">
    <property type="entry name" value="MANNOSYL-D-GLYCERATE TRANSPORT_METABOLISM SYSTEM REPRESSOR MNGR-RELATED"/>
    <property type="match status" value="1"/>
</dbReference>
<dbReference type="CDD" id="cd07377">
    <property type="entry name" value="WHTH_GntR"/>
    <property type="match status" value="1"/>
</dbReference>
<dbReference type="EMBL" id="CP061169">
    <property type="protein sequence ID" value="QPZ40345.1"/>
    <property type="molecule type" value="Genomic_DNA"/>
</dbReference>
<dbReference type="InterPro" id="IPR050679">
    <property type="entry name" value="Bact_HTH_transcr_reg"/>
</dbReference>
<dbReference type="SMART" id="SM00345">
    <property type="entry name" value="HTH_GNTR"/>
    <property type="match status" value="1"/>
</dbReference>
<gene>
    <name evidence="5" type="ORF">HCR76_13550</name>
</gene>
<dbReference type="Pfam" id="PF00392">
    <property type="entry name" value="GntR"/>
    <property type="match status" value="1"/>
</dbReference>
<dbReference type="SMART" id="SM00866">
    <property type="entry name" value="UTRA"/>
    <property type="match status" value="1"/>
</dbReference>
<evidence type="ECO:0000313" key="5">
    <source>
        <dbReference type="EMBL" id="QPZ40345.1"/>
    </source>
</evidence>
<dbReference type="SUPFAM" id="SSF64288">
    <property type="entry name" value="Chorismate lyase-like"/>
    <property type="match status" value="1"/>
</dbReference>
<dbReference type="PRINTS" id="PR00035">
    <property type="entry name" value="HTHGNTR"/>
</dbReference>
<dbReference type="Gene3D" id="3.40.1410.10">
    <property type="entry name" value="Chorismate lyase-like"/>
    <property type="match status" value="1"/>
</dbReference>
<keyword evidence="3" id="KW-0804">Transcription</keyword>
<evidence type="ECO:0000256" key="1">
    <source>
        <dbReference type="ARBA" id="ARBA00023015"/>
    </source>
</evidence>
<dbReference type="Pfam" id="PF07702">
    <property type="entry name" value="UTRA"/>
    <property type="match status" value="1"/>
</dbReference>
<dbReference type="InterPro" id="IPR011663">
    <property type="entry name" value="UTRA"/>
</dbReference>
<keyword evidence="6" id="KW-1185">Reference proteome</keyword>
<dbReference type="InterPro" id="IPR036388">
    <property type="entry name" value="WH-like_DNA-bd_sf"/>
</dbReference>
<keyword evidence="1" id="KW-0805">Transcription regulation</keyword>
<evidence type="ECO:0000259" key="4">
    <source>
        <dbReference type="PROSITE" id="PS50949"/>
    </source>
</evidence>
<accession>A0ABX6YNT8</accession>
<dbReference type="InterPro" id="IPR036390">
    <property type="entry name" value="WH_DNA-bd_sf"/>
</dbReference>
<dbReference type="PANTHER" id="PTHR44846">
    <property type="entry name" value="MANNOSYL-D-GLYCERATE TRANSPORT/METABOLISM SYSTEM REPRESSOR MNGR-RELATED"/>
    <property type="match status" value="1"/>
</dbReference>
<feature type="domain" description="HTH gntR-type" evidence="4">
    <location>
        <begin position="8"/>
        <end position="76"/>
    </location>
</feature>
<dbReference type="Gene3D" id="1.10.10.10">
    <property type="entry name" value="Winged helix-like DNA-binding domain superfamily/Winged helix DNA-binding domain"/>
    <property type="match status" value="1"/>
</dbReference>
<proteinExistence type="predicted"/>
<evidence type="ECO:0000313" key="6">
    <source>
        <dbReference type="Proteomes" id="UP000662814"/>
    </source>
</evidence>
<dbReference type="InterPro" id="IPR000524">
    <property type="entry name" value="Tscrpt_reg_HTH_GntR"/>
</dbReference>
<reference evidence="5 6" key="1">
    <citation type="submission" date="2020-12" db="EMBL/GenBank/DDBJ databases">
        <title>Microbacterium sp. HY060.</title>
        <authorList>
            <person name="Zhou J."/>
        </authorList>
    </citation>
    <scope>NUCLEOTIDE SEQUENCE [LARGE SCALE GENOMIC DNA]</scope>
    <source>
        <strain evidence="5 6">HY60</strain>
    </source>
</reference>
<name>A0ABX6YNT8_9MICO</name>
<dbReference type="SUPFAM" id="SSF46785">
    <property type="entry name" value="Winged helix' DNA-binding domain"/>
    <property type="match status" value="1"/>
</dbReference>
<sequence length="243" mass="26743">MVETTGHESVVDRVYHQIRGLIVSAGLKPGDQLPTESELVDLYGASRSTVRESLRLLEQEGTVHAVQGHGRFISASGALRVERPMTKYESITEVLTGLGYRVTSAVLEVTLGNANEEEAQALEIEPGAEVIRLLRIRYGDERPLVVSANTVPRLALPGPINHRDWSGSLTEALAAHGHYVNSALATISAVQLPEEWEQKYNLEGLGPWLLGTEVGLTRNNTRILYAKDFHLGSEITFSVVRRR</sequence>
<keyword evidence="2" id="KW-0238">DNA-binding</keyword>
<dbReference type="PROSITE" id="PS50949">
    <property type="entry name" value="HTH_GNTR"/>
    <property type="match status" value="1"/>
</dbReference>
<evidence type="ECO:0000256" key="2">
    <source>
        <dbReference type="ARBA" id="ARBA00023125"/>
    </source>
</evidence>